<proteinExistence type="predicted"/>
<dbReference type="KEGG" id="emar:D1013_12180"/>
<sequence>MVLTFISCGTADKNYIWKTREVTVSAYNSTRAQTDGQPNIAAWGDTLKPGIKSIAVSRDLIPIGFEYNTQVKITGFEGIYLVKDKMHYRWRNKIDVYMGLDVEKAREWGRKKLKVHYRVKKDSLPNTK</sequence>
<dbReference type="OrthoDB" id="5624888at2"/>
<organism evidence="1 2">
    <name type="scientific">Euzebyella marina</name>
    <dbReference type="NCBI Taxonomy" id="1761453"/>
    <lineage>
        <taxon>Bacteria</taxon>
        <taxon>Pseudomonadati</taxon>
        <taxon>Bacteroidota</taxon>
        <taxon>Flavobacteriia</taxon>
        <taxon>Flavobacteriales</taxon>
        <taxon>Flavobacteriaceae</taxon>
        <taxon>Euzebyella</taxon>
    </lineage>
</organism>
<accession>A0A3G2LBU3</accession>
<protein>
    <recommendedName>
        <fullName evidence="3">3D domain-containing protein</fullName>
    </recommendedName>
</protein>
<gene>
    <name evidence="1" type="ORF">D1013_12180</name>
</gene>
<reference evidence="1 2" key="1">
    <citation type="submission" date="2018-08" db="EMBL/GenBank/DDBJ databases">
        <title>The reduced genetic potential of extracellular carbohydrate catabolism in Euzebyella marina RN62, a Flavobacteriia bacterium isolated from the hadal water.</title>
        <authorList>
            <person name="Xue C."/>
        </authorList>
    </citation>
    <scope>NUCLEOTIDE SEQUENCE [LARGE SCALE GENOMIC DNA]</scope>
    <source>
        <strain evidence="1 2">RN62</strain>
    </source>
</reference>
<name>A0A3G2LBU3_9FLAO</name>
<evidence type="ECO:0008006" key="3">
    <source>
        <dbReference type="Google" id="ProtNLM"/>
    </source>
</evidence>
<dbReference type="Proteomes" id="UP000276309">
    <property type="component" value="Chromosome"/>
</dbReference>
<dbReference type="AlphaFoldDB" id="A0A3G2LBU3"/>
<keyword evidence="2" id="KW-1185">Reference proteome</keyword>
<evidence type="ECO:0000313" key="2">
    <source>
        <dbReference type="Proteomes" id="UP000276309"/>
    </source>
</evidence>
<evidence type="ECO:0000313" key="1">
    <source>
        <dbReference type="EMBL" id="AYN69727.1"/>
    </source>
</evidence>
<dbReference type="CDD" id="cd22784">
    <property type="entry name" value="DPBB_MltA_YuiC-like"/>
    <property type="match status" value="1"/>
</dbReference>
<dbReference type="EMBL" id="CP032050">
    <property type="protein sequence ID" value="AYN69727.1"/>
    <property type="molecule type" value="Genomic_DNA"/>
</dbReference>